<protein>
    <recommendedName>
        <fullName evidence="4">Glycosyltransferase family 52</fullName>
    </recommendedName>
</protein>
<dbReference type="Proteomes" id="UP001156318">
    <property type="component" value="Chromosome"/>
</dbReference>
<gene>
    <name evidence="2" type="ORF">KFZ77_12685</name>
</gene>
<keyword evidence="1" id="KW-0472">Membrane</keyword>
<keyword evidence="1" id="KW-1133">Transmembrane helix</keyword>
<keyword evidence="3" id="KW-1185">Reference proteome</keyword>
<dbReference type="EMBL" id="CP074352">
    <property type="protein sequence ID" value="UYU30723.1"/>
    <property type="molecule type" value="Genomic_DNA"/>
</dbReference>
<name>A0ABY6JE42_9ENTR</name>
<evidence type="ECO:0000256" key="1">
    <source>
        <dbReference type="SAM" id="Phobius"/>
    </source>
</evidence>
<evidence type="ECO:0000313" key="2">
    <source>
        <dbReference type="EMBL" id="UYU30723.1"/>
    </source>
</evidence>
<proteinExistence type="predicted"/>
<dbReference type="RefSeq" id="WP_264384401.1">
    <property type="nucleotide sequence ID" value="NZ_CP074352.1"/>
</dbReference>
<feature type="transmembrane region" description="Helical" evidence="1">
    <location>
        <begin position="68"/>
        <end position="84"/>
    </location>
</feature>
<accession>A0ABY6JE42</accession>
<keyword evidence="1" id="KW-0812">Transmembrane</keyword>
<sequence>MADTIVLCESPLQYKNALAFISEHHSEKPTLFILRKNGLQDNDRHFVPPQDIVHHFFYEKRVKKSSRVGLFFFVLLIWIKYFLLRSNKRFVVGDVRSKWMRTVLNFNKSADIIFVDDGMATIATIPQMESVSTYGSKTLYTFFNVKSETLKIIHRHPEIKCSKPSGRQIWFAGGPYVEKQILTSEVYLAILRRFINQYRQHGELVYARHRSEDRLTQAELQQLGFAIVSESESTLEDKIEQMDELVAVLVGLYSTALFNVKTAYPQIQVISYCCPDEYYLSNNKAISDVYLFLEAHSHVDIQYLRQDELDD</sequence>
<reference evidence="2 3" key="1">
    <citation type="submission" date="2021-05" db="EMBL/GenBank/DDBJ databases">
        <title>Isolation, identification, and the growth promoting effects of Pantoea dispersa strain YSD J2 from the aboveground leaves of Cyperus esculentus L.Var. Sativus.</title>
        <authorList>
            <person name="Wang S."/>
            <person name="Tang X.M."/>
            <person name="Huang Y.N."/>
        </authorList>
    </citation>
    <scope>NUCLEOTIDE SEQUENCE [LARGE SCALE GENOMIC DNA]</scope>
    <source>
        <strain evidence="3">YSD YN2</strain>
    </source>
</reference>
<evidence type="ECO:0008006" key="4">
    <source>
        <dbReference type="Google" id="ProtNLM"/>
    </source>
</evidence>
<organism evidence="2 3">
    <name type="scientific">Siccibacter colletis</name>
    <dbReference type="NCBI Taxonomy" id="1505757"/>
    <lineage>
        <taxon>Bacteria</taxon>
        <taxon>Pseudomonadati</taxon>
        <taxon>Pseudomonadota</taxon>
        <taxon>Gammaproteobacteria</taxon>
        <taxon>Enterobacterales</taxon>
        <taxon>Enterobacteriaceae</taxon>
        <taxon>Siccibacter</taxon>
    </lineage>
</organism>
<evidence type="ECO:0000313" key="3">
    <source>
        <dbReference type="Proteomes" id="UP001156318"/>
    </source>
</evidence>